<dbReference type="EMBL" id="BMAO01018552">
    <property type="protein sequence ID" value="GFR24264.1"/>
    <property type="molecule type" value="Genomic_DNA"/>
</dbReference>
<evidence type="ECO:0000313" key="1">
    <source>
        <dbReference type="EMBL" id="GFR24264.1"/>
    </source>
</evidence>
<evidence type="ECO:0000313" key="2">
    <source>
        <dbReference type="Proteomes" id="UP000887116"/>
    </source>
</evidence>
<dbReference type="Proteomes" id="UP000887116">
    <property type="component" value="Unassembled WGS sequence"/>
</dbReference>
<gene>
    <name evidence="1" type="ORF">TNCT_552321</name>
</gene>
<proteinExistence type="predicted"/>
<dbReference type="AlphaFoldDB" id="A0A8X6LY28"/>
<accession>A0A8X6LY28</accession>
<name>A0A8X6LY28_TRICU</name>
<organism evidence="1 2">
    <name type="scientific">Trichonephila clavata</name>
    <name type="common">Joro spider</name>
    <name type="synonym">Nephila clavata</name>
    <dbReference type="NCBI Taxonomy" id="2740835"/>
    <lineage>
        <taxon>Eukaryota</taxon>
        <taxon>Metazoa</taxon>
        <taxon>Ecdysozoa</taxon>
        <taxon>Arthropoda</taxon>
        <taxon>Chelicerata</taxon>
        <taxon>Arachnida</taxon>
        <taxon>Araneae</taxon>
        <taxon>Araneomorphae</taxon>
        <taxon>Entelegynae</taxon>
        <taxon>Araneoidea</taxon>
        <taxon>Nephilidae</taxon>
        <taxon>Trichonephila</taxon>
    </lineage>
</organism>
<reference evidence="1" key="1">
    <citation type="submission" date="2020-07" db="EMBL/GenBank/DDBJ databases">
        <title>Multicomponent nature underlies the extraordinary mechanical properties of spider dragline silk.</title>
        <authorList>
            <person name="Kono N."/>
            <person name="Nakamura H."/>
            <person name="Mori M."/>
            <person name="Yoshida Y."/>
            <person name="Ohtoshi R."/>
            <person name="Malay A.D."/>
            <person name="Moran D.A.P."/>
            <person name="Tomita M."/>
            <person name="Numata K."/>
            <person name="Arakawa K."/>
        </authorList>
    </citation>
    <scope>NUCLEOTIDE SEQUENCE</scope>
</reference>
<protein>
    <submittedName>
        <fullName evidence="1">Uncharacterized protein</fullName>
    </submittedName>
</protein>
<sequence>MPIVGIRGCPGRSIRCGPNSAIPQRPSMGESGVSRRDWKIYFKHCSSVDRLEQVLPGHRAQLDVENLSSERTTRTIQTRTIQCQDRHEHGAFER</sequence>
<keyword evidence="2" id="KW-1185">Reference proteome</keyword>
<comment type="caution">
    <text evidence="1">The sequence shown here is derived from an EMBL/GenBank/DDBJ whole genome shotgun (WGS) entry which is preliminary data.</text>
</comment>